<dbReference type="PIRSF" id="PIRSF026782">
    <property type="entry name" value="CbiD"/>
    <property type="match status" value="1"/>
</dbReference>
<reference evidence="6" key="1">
    <citation type="journal article" date="2021" name="PeerJ">
        <title>Extensive microbial diversity within the chicken gut microbiome revealed by metagenomics and culture.</title>
        <authorList>
            <person name="Gilroy R."/>
            <person name="Ravi A."/>
            <person name="Getino M."/>
            <person name="Pursley I."/>
            <person name="Horton D.L."/>
            <person name="Alikhan N.F."/>
            <person name="Baker D."/>
            <person name="Gharbi K."/>
            <person name="Hall N."/>
            <person name="Watson M."/>
            <person name="Adriaenssens E.M."/>
            <person name="Foster-Nyarko E."/>
            <person name="Jarju S."/>
            <person name="Secka A."/>
            <person name="Antonio M."/>
            <person name="Oren A."/>
            <person name="Chaudhuri R.R."/>
            <person name="La Ragione R."/>
            <person name="Hildebrand F."/>
            <person name="Pallen M.J."/>
        </authorList>
    </citation>
    <scope>NUCLEOTIDE SEQUENCE</scope>
    <source>
        <strain evidence="6">CHK183-5548</strain>
    </source>
</reference>
<comment type="function">
    <text evidence="5">Catalyzes the methylation of C-1 in cobalt-precorrin-5B to form cobalt-precorrin-6A.</text>
</comment>
<dbReference type="InterPro" id="IPR002748">
    <property type="entry name" value="CbiD"/>
</dbReference>
<evidence type="ECO:0000313" key="7">
    <source>
        <dbReference type="Proteomes" id="UP000823883"/>
    </source>
</evidence>
<name>A0A9D2PD98_9FIRM</name>
<gene>
    <name evidence="5 6" type="primary">cbiD</name>
    <name evidence="6" type="ORF">IAA04_05545</name>
</gene>
<dbReference type="AlphaFoldDB" id="A0A9D2PD98"/>
<dbReference type="EC" id="2.1.1.195" evidence="5"/>
<dbReference type="HAMAP" id="MF_00787">
    <property type="entry name" value="CbiD"/>
    <property type="match status" value="1"/>
</dbReference>
<proteinExistence type="inferred from homology"/>
<dbReference type="Pfam" id="PF01888">
    <property type="entry name" value="CbiD"/>
    <property type="match status" value="1"/>
</dbReference>
<keyword evidence="2 5" id="KW-0489">Methyltransferase</keyword>
<comment type="caution">
    <text evidence="6">The sequence shown here is derived from an EMBL/GenBank/DDBJ whole genome shotgun (WGS) entry which is preliminary data.</text>
</comment>
<dbReference type="GO" id="GO:0032259">
    <property type="term" value="P:methylation"/>
    <property type="evidence" value="ECO:0007669"/>
    <property type="project" value="UniProtKB-KW"/>
</dbReference>
<dbReference type="InterPro" id="IPR036074">
    <property type="entry name" value="CbiD_sf"/>
</dbReference>
<reference evidence="6" key="2">
    <citation type="submission" date="2021-04" db="EMBL/GenBank/DDBJ databases">
        <authorList>
            <person name="Gilroy R."/>
        </authorList>
    </citation>
    <scope>NUCLEOTIDE SEQUENCE</scope>
    <source>
        <strain evidence="6">CHK183-5548</strain>
    </source>
</reference>
<dbReference type="EMBL" id="DWWL01000037">
    <property type="protein sequence ID" value="HJC47498.1"/>
    <property type="molecule type" value="Genomic_DNA"/>
</dbReference>
<dbReference type="GO" id="GO:0019251">
    <property type="term" value="P:anaerobic cobalamin biosynthetic process"/>
    <property type="evidence" value="ECO:0007669"/>
    <property type="project" value="UniProtKB-UniRule"/>
</dbReference>
<keyword evidence="3 5" id="KW-0808">Transferase</keyword>
<organism evidence="6 7">
    <name type="scientific">Candidatus Lachnoclostridium pullistercoris</name>
    <dbReference type="NCBI Taxonomy" id="2838632"/>
    <lineage>
        <taxon>Bacteria</taxon>
        <taxon>Bacillati</taxon>
        <taxon>Bacillota</taxon>
        <taxon>Clostridia</taxon>
        <taxon>Lachnospirales</taxon>
        <taxon>Lachnospiraceae</taxon>
    </lineage>
</organism>
<comment type="catalytic activity">
    <reaction evidence="5">
        <text>Co-precorrin-5B + S-adenosyl-L-methionine = Co-precorrin-6A + S-adenosyl-L-homocysteine</text>
        <dbReference type="Rhea" id="RHEA:26285"/>
        <dbReference type="ChEBI" id="CHEBI:57856"/>
        <dbReference type="ChEBI" id="CHEBI:59789"/>
        <dbReference type="ChEBI" id="CHEBI:60063"/>
        <dbReference type="ChEBI" id="CHEBI:60064"/>
        <dbReference type="EC" id="2.1.1.195"/>
    </reaction>
</comment>
<dbReference type="PANTHER" id="PTHR35863">
    <property type="entry name" value="COBALT-PRECORRIN-5B C(1)-METHYLTRANSFERASE"/>
    <property type="match status" value="1"/>
</dbReference>
<dbReference type="SUPFAM" id="SSF111342">
    <property type="entry name" value="CbiD-like"/>
    <property type="match status" value="1"/>
</dbReference>
<evidence type="ECO:0000313" key="6">
    <source>
        <dbReference type="EMBL" id="HJC47498.1"/>
    </source>
</evidence>
<dbReference type="Proteomes" id="UP000823883">
    <property type="component" value="Unassembled WGS sequence"/>
</dbReference>
<dbReference type="GO" id="GO:0008168">
    <property type="term" value="F:methyltransferase activity"/>
    <property type="evidence" value="ECO:0007669"/>
    <property type="project" value="UniProtKB-UniRule"/>
</dbReference>
<dbReference type="Gene3D" id="3.30.2110.10">
    <property type="entry name" value="CbiD-like"/>
    <property type="match status" value="1"/>
</dbReference>
<comment type="pathway">
    <text evidence="5">Cofactor biosynthesis; adenosylcobalamin biosynthesis; cob(II)yrinate a,c-diamide from sirohydrochlorin (anaerobic route): step 6/10.</text>
</comment>
<keyword evidence="4 5" id="KW-0949">S-adenosyl-L-methionine</keyword>
<keyword evidence="1 5" id="KW-0169">Cobalamin biosynthesis</keyword>
<accession>A0A9D2PD98</accession>
<evidence type="ECO:0000256" key="2">
    <source>
        <dbReference type="ARBA" id="ARBA00022603"/>
    </source>
</evidence>
<sequence>MERPLRSGYTTGTCAAAAAKAAAWLLCGEKEKEYCRIPTRKGKEAQLPVEYVGKTEAGVCFGVKKDAGDDPDVTDGTLICAAVKKAGGRPDPFWYASEDYPGIYIDGGKGVGRVRKPGLSCPVGCAAINPVPREMIWEAVDEVREKTGWKEPLLVTVEIPAGEELAGKTFNPKLGIEGGLSVLGTTGIVEPMSEDALTATIRLEIHMKAVEGADYLIVTPGNYGETFLKEQMGISLDQGVKCSNFIEDTMRFMAEEGFRRGMLVGHVGKLIKAAGGVGNTHSRYGDRRMEILWDCAKKAVPEIAADENFKRQILAANTTEEALEYLQERGIRRQTGDWAAGRLREQICTWTGGVLDMDVIMFSAGLGVFGEAVG</sequence>
<dbReference type="PANTHER" id="PTHR35863:SF1">
    <property type="entry name" value="COBALT-PRECORRIN-5B C(1)-METHYLTRANSFERASE"/>
    <property type="match status" value="1"/>
</dbReference>
<evidence type="ECO:0000256" key="1">
    <source>
        <dbReference type="ARBA" id="ARBA00022573"/>
    </source>
</evidence>
<evidence type="ECO:0000256" key="4">
    <source>
        <dbReference type="ARBA" id="ARBA00022691"/>
    </source>
</evidence>
<comment type="similarity">
    <text evidence="5">Belongs to the CbiD family.</text>
</comment>
<dbReference type="NCBIfam" id="TIGR00312">
    <property type="entry name" value="cbiD"/>
    <property type="match status" value="1"/>
</dbReference>
<protein>
    <recommendedName>
        <fullName evidence="5">Cobalt-precorrin-5B C(1)-methyltransferase</fullName>
        <ecNumber evidence="5">2.1.1.195</ecNumber>
    </recommendedName>
    <alternativeName>
        <fullName evidence="5">Cobalt-precorrin-6A synthase</fullName>
    </alternativeName>
</protein>
<evidence type="ECO:0000256" key="5">
    <source>
        <dbReference type="HAMAP-Rule" id="MF_00787"/>
    </source>
</evidence>
<evidence type="ECO:0000256" key="3">
    <source>
        <dbReference type="ARBA" id="ARBA00022679"/>
    </source>
</evidence>